<dbReference type="EMBL" id="QASO01000075">
    <property type="protein sequence ID" value="PTU78665.1"/>
    <property type="molecule type" value="Genomic_DNA"/>
</dbReference>
<reference evidence="1 2" key="1">
    <citation type="submission" date="2018-04" db="EMBL/GenBank/DDBJ databases">
        <title>Pseudomonas sp. nov., isolated from mangrove soil.</title>
        <authorList>
            <person name="Chen C."/>
        </authorList>
    </citation>
    <scope>NUCLEOTIDE SEQUENCE [LARGE SCALE GENOMIC DNA]</scope>
    <source>
        <strain evidence="1 2">JCM 14246</strain>
    </source>
</reference>
<dbReference type="RefSeq" id="WP_108233856.1">
    <property type="nucleotide sequence ID" value="NZ_QASO01000075.1"/>
</dbReference>
<keyword evidence="2" id="KW-1185">Reference proteome</keyword>
<dbReference type="Proteomes" id="UP000244052">
    <property type="component" value="Unassembled WGS sequence"/>
</dbReference>
<proteinExistence type="predicted"/>
<dbReference type="AlphaFoldDB" id="A0A2T5PLN6"/>
<evidence type="ECO:0000313" key="2">
    <source>
        <dbReference type="Proteomes" id="UP000244052"/>
    </source>
</evidence>
<evidence type="ECO:0000313" key="1">
    <source>
        <dbReference type="EMBL" id="PTU78665.1"/>
    </source>
</evidence>
<gene>
    <name evidence="1" type="ORF">DBO86_12845</name>
</gene>
<protein>
    <submittedName>
        <fullName evidence="1">Uncharacterized protein</fullName>
    </submittedName>
</protein>
<accession>A0A2T5PLN6</accession>
<comment type="caution">
    <text evidence="1">The sequence shown here is derived from an EMBL/GenBank/DDBJ whole genome shotgun (WGS) entry which is preliminary data.</text>
</comment>
<dbReference type="InterPro" id="IPR049723">
    <property type="entry name" value="BPSL0761-like"/>
</dbReference>
<name>A0A2T5PLN6_ECTOL</name>
<dbReference type="NCBIfam" id="NF041728">
    <property type="entry name" value="BPSL0761_fam"/>
    <property type="match status" value="1"/>
</dbReference>
<organism evidence="1 2">
    <name type="scientific">Ectopseudomonas oleovorans</name>
    <name type="common">Pseudomonas oleovorans</name>
    <dbReference type="NCBI Taxonomy" id="301"/>
    <lineage>
        <taxon>Bacteria</taxon>
        <taxon>Pseudomonadati</taxon>
        <taxon>Pseudomonadota</taxon>
        <taxon>Gammaproteobacteria</taxon>
        <taxon>Pseudomonadales</taxon>
        <taxon>Pseudomonadaceae</taxon>
        <taxon>Ectopseudomonas</taxon>
    </lineage>
</organism>
<sequence>MTTPHERTRAVVQTYDFLVELSKDTSLPERVRRDARFLLRHFPSKNDMLLAGRIEEQIDTLPIGVLGPVFSSSITR</sequence>